<dbReference type="RefSeq" id="WP_010952911.1">
    <property type="nucleotide sequence ID" value="NZ_CP128550.1"/>
</dbReference>
<protein>
    <recommendedName>
        <fullName evidence="3">Ig-like domain-containing protein</fullName>
    </recommendedName>
</protein>
<sequence>MSSNSKQDLLEWLQSDYRMLGWNTIFAIQKDKADALLTQEYIRRFKTSAYLDPISGETAPDNGYKVYMQNFVLDHPRLSFDNADITGSRASLRMKILGGNQVGLKQVGAHWYPQRIDRIEPLVGPELRLRLELSDVPGYVADNGALTLDLHNSDDFVVTFSDSRRVRELGGDFFKELFRGLPDHQRVWSFGSIEHGENDLMRPESFILRTQRNPSVALAPMESDDAADVDGALVGLVAMGPSNGPQNMPGPEYRYLIPDDNGDYSATVLLDKAWVALATVLSKLPLEFFTNVEFEFERAENGDLTATAIAGVIAAEKESFVSPYYESYWRGSVDCRAYIDLITDELSLKDVLKFRVSGDRVSMELVTVHTATADFTRYEEIVATPQSWTWGHACVGLWHAEINVEITASWQIQDLQGATLKLEEYKHKIYPKQDGSFKFEGDPYEDQISALSLFHVLWGVAAPNVSFVSLSSDRGPLAAARAALAKDLRLDLYMEELIDKTIKLNFGGAILAGERHMPRDIACFGGVAPQLTTFAVTPLEKIVTHGSTLQLATVPAQANVTWSAESVEGSSDDPGHFDQHTHGLYLAPGATGIEGEFTRVRVTATVPGSGFASSALLTVVKNALQVSPLLSVCQVGDEGVSLKADSVAEGPLQWRILGASPHGRLAQESGTANRYIPGENLPDKSFIVEEVEVRNSLTNEHRTLCIVTQMTLKRPSDVVVDKRDEQHARVWLSIHFSEASGVDQLTVVHGPGQIDIDEDGKPYYQADAASPAHFCVVGAVWRLSPDLPITLEGFIVLPLPLGQHSQAYQALEQAAQRATRR</sequence>
<dbReference type="AlphaFoldDB" id="A0AAW7HQT4"/>
<evidence type="ECO:0000313" key="1">
    <source>
        <dbReference type="EMBL" id="MDM3952612.1"/>
    </source>
</evidence>
<evidence type="ECO:0000313" key="2">
    <source>
        <dbReference type="Proteomes" id="UP001165439"/>
    </source>
</evidence>
<evidence type="ECO:0008006" key="3">
    <source>
        <dbReference type="Google" id="ProtNLM"/>
    </source>
</evidence>
<reference evidence="1" key="1">
    <citation type="submission" date="2023-06" db="EMBL/GenBank/DDBJ databases">
        <title>MBL-encoding genomic islands in Pseudomonas spp. in Poland.</title>
        <authorList>
            <person name="Urbanowicz P."/>
            <person name="Izdebski R."/>
            <person name="Biedrzycka M."/>
            <person name="Gniadkowski M."/>
        </authorList>
    </citation>
    <scope>NUCLEOTIDE SEQUENCE</scope>
    <source>
        <strain evidence="1">NMI5768_13</strain>
    </source>
</reference>
<proteinExistence type="predicted"/>
<accession>A0AAW7HQT4</accession>
<comment type="caution">
    <text evidence="1">The sequence shown here is derived from an EMBL/GenBank/DDBJ whole genome shotgun (WGS) entry which is preliminary data.</text>
</comment>
<dbReference type="EMBL" id="JAJSRF020000001">
    <property type="protein sequence ID" value="MDM3952612.1"/>
    <property type="molecule type" value="Genomic_DNA"/>
</dbReference>
<dbReference type="Proteomes" id="UP001165439">
    <property type="component" value="Unassembled WGS sequence"/>
</dbReference>
<name>A0AAW7HQT4_9PSED</name>
<gene>
    <name evidence="1" type="ORF">LU674_009720</name>
</gene>
<organism evidence="1 2">
    <name type="scientific">Pseudomonas alloputida</name>
    <dbReference type="NCBI Taxonomy" id="1940621"/>
    <lineage>
        <taxon>Bacteria</taxon>
        <taxon>Pseudomonadati</taxon>
        <taxon>Pseudomonadota</taxon>
        <taxon>Gammaproteobacteria</taxon>
        <taxon>Pseudomonadales</taxon>
        <taxon>Pseudomonadaceae</taxon>
        <taxon>Pseudomonas</taxon>
    </lineage>
</organism>